<dbReference type="AlphaFoldDB" id="A0A9Y3VE33"/>
<evidence type="ECO:0000256" key="1">
    <source>
        <dbReference type="SAM" id="MobiDB-lite"/>
    </source>
</evidence>
<evidence type="ECO:0000313" key="3">
    <source>
        <dbReference type="Proteomes" id="UP000695023"/>
    </source>
</evidence>
<organism evidence="3 5">
    <name type="scientific">Pundamilia nyererei</name>
    <dbReference type="NCBI Taxonomy" id="303518"/>
    <lineage>
        <taxon>Eukaryota</taxon>
        <taxon>Metazoa</taxon>
        <taxon>Chordata</taxon>
        <taxon>Craniata</taxon>
        <taxon>Vertebrata</taxon>
        <taxon>Euteleostomi</taxon>
        <taxon>Actinopterygii</taxon>
        <taxon>Neopterygii</taxon>
        <taxon>Teleostei</taxon>
        <taxon>Neoteleostei</taxon>
        <taxon>Acanthomorphata</taxon>
        <taxon>Ovalentaria</taxon>
        <taxon>Cichlomorphae</taxon>
        <taxon>Cichliformes</taxon>
        <taxon>Cichlidae</taxon>
        <taxon>African cichlids</taxon>
        <taxon>Pseudocrenilabrinae</taxon>
        <taxon>Haplochromini</taxon>
        <taxon>Pundamilia</taxon>
    </lineage>
</organism>
<accession>A0A9Y3VE33</accession>
<feature type="compositionally biased region" description="Low complexity" evidence="1">
    <location>
        <begin position="55"/>
        <end position="68"/>
    </location>
</feature>
<protein>
    <submittedName>
        <fullName evidence="4 5">Amyloid beta A4 precursor protein-binding family B member 1-interacting protein-like</fullName>
    </submittedName>
</protein>
<feature type="transmembrane region" description="Helical" evidence="2">
    <location>
        <begin position="82"/>
        <end position="102"/>
    </location>
</feature>
<dbReference type="RefSeq" id="XP_005725594.1">
    <property type="nucleotide sequence ID" value="XM_005725537.2"/>
</dbReference>
<keyword evidence="2" id="KW-1133">Transmembrane helix</keyword>
<gene>
    <name evidence="4 5" type="primary">LOC102210098</name>
</gene>
<reference evidence="4 5" key="1">
    <citation type="submission" date="2025-04" db="UniProtKB">
        <authorList>
            <consortium name="RefSeq"/>
        </authorList>
    </citation>
    <scope>IDENTIFICATION</scope>
</reference>
<dbReference type="GeneID" id="102210098"/>
<evidence type="ECO:0000256" key="2">
    <source>
        <dbReference type="SAM" id="Phobius"/>
    </source>
</evidence>
<keyword evidence="2" id="KW-0472">Membrane</keyword>
<proteinExistence type="predicted"/>
<name>A0A9Y3VE33_9CICH</name>
<sequence length="263" mass="28591">MQLGHPVTISTSLQIPPQPQSLISRSRHPFLLDSIQPVLVRAIINPKRGMEEPLQPQTPQSPSNCSSSGPGGKSCWSLDLRVAILLLTLAGAVILLLLYRLLQLRHRLRMARARHALEYTSFYHSGTYTLKHPTPCQELPEKNRAVPEDTAPLQTITSMTPAVITPVPPPSLPSPAPPPLPLPPPPVLPRPPLHPPVSLPPTPPVLSLPLPVPVIHTTPPSPHLSWGACSDADVYSRIGTFRPSRLSNLSNQSTVILFEHSSV</sequence>
<feature type="region of interest" description="Disordered" evidence="1">
    <location>
        <begin position="50"/>
        <end position="69"/>
    </location>
</feature>
<keyword evidence="3" id="KW-1185">Reference proteome</keyword>
<evidence type="ECO:0000313" key="4">
    <source>
        <dbReference type="RefSeq" id="XP_005725593.1"/>
    </source>
</evidence>
<keyword evidence="2" id="KW-0812">Transmembrane</keyword>
<dbReference type="RefSeq" id="XP_005725593.1">
    <property type="nucleotide sequence ID" value="XM_005725536.1"/>
</dbReference>
<evidence type="ECO:0000313" key="5">
    <source>
        <dbReference type="RefSeq" id="XP_005725594.1"/>
    </source>
</evidence>
<dbReference type="Proteomes" id="UP000695023">
    <property type="component" value="Unplaced"/>
</dbReference>